<organism evidence="5 6">
    <name type="scientific">Acaromyces ingoldii</name>
    <dbReference type="NCBI Taxonomy" id="215250"/>
    <lineage>
        <taxon>Eukaryota</taxon>
        <taxon>Fungi</taxon>
        <taxon>Dikarya</taxon>
        <taxon>Basidiomycota</taxon>
        <taxon>Ustilaginomycotina</taxon>
        <taxon>Exobasidiomycetes</taxon>
        <taxon>Exobasidiales</taxon>
        <taxon>Cryptobasidiaceae</taxon>
        <taxon>Acaromyces</taxon>
    </lineage>
</organism>
<sequence>MADGAGMESFSSSSSSASTSMRPTFDQLNAELFSRGFVPSPLDVGGMRSSSVNQLADALHAMLSQRQQDVEFREAVSAKNRSLASSLERTQRFLAEEKERRLDAERGLEASKAKVGNLTDSLNTSQSALKQAREDVQKSRRDLHSIKAQANQHKVACERQVERLRARFGEESIKAMKSVVPEVYIVPGTGHVSKSQGSRGMERMQLEELEAKRSELLETNRALKRIATEAINAARDADNALVELIRSEEGYRRRLSKLLGSSHGLASSQQSEASLVPHAVLFTRDIFPPLFPLPSDYAGEASRKTDHPAARALRSTVDCIHLHRKTLREAQTERSLTLSETLRTTNKAAAEEASSSSSSNRSSTASASADIDAPASATAFAAARGQPSAYEERKRLEVKLAETLAKLSQVQAEAQAAKGRKGAHGEADSKAKEREAELEKAKEELAHALNEAKMEAQGERQRCANMLAVLEEERRELAKEREELVRKQEAMAGERSVAWAEIVDARRQKLGDEGPKGRESHMATVEWAAQSPSIISSHKRKSSLYDEGDEDDEPVEAPTSSSRAAPLSSSPVKDDVGRQAKRAKPMSEAAAAAAATMNTTTKRPSLPKAMTARRPREPLSGGAKREPVSTGPIRRTSSGSGRGATAPSAPAPQPAKKTVAPTPFPPSKATAKTSTAARRGRAIEPLGVATNRE</sequence>
<dbReference type="STRING" id="215250.A0A316YGB5"/>
<dbReference type="OrthoDB" id="3361294at2759"/>
<keyword evidence="2 3" id="KW-0175">Coiled coil</keyword>
<dbReference type="Pfam" id="PF11559">
    <property type="entry name" value="ADIP"/>
    <property type="match status" value="1"/>
</dbReference>
<dbReference type="InterPro" id="IPR021622">
    <property type="entry name" value="Afadin/alpha-actinin-bd"/>
</dbReference>
<evidence type="ECO:0000313" key="6">
    <source>
        <dbReference type="Proteomes" id="UP000245768"/>
    </source>
</evidence>
<proteinExistence type="inferred from homology"/>
<evidence type="ECO:0000256" key="3">
    <source>
        <dbReference type="SAM" id="Coils"/>
    </source>
</evidence>
<name>A0A316YGB5_9BASI</name>
<dbReference type="RefSeq" id="XP_025375655.1">
    <property type="nucleotide sequence ID" value="XM_025522415.1"/>
</dbReference>
<feature type="region of interest" description="Disordered" evidence="4">
    <location>
        <begin position="330"/>
        <end position="371"/>
    </location>
</feature>
<protein>
    <submittedName>
        <fullName evidence="5">Uncharacterized protein</fullName>
    </submittedName>
</protein>
<feature type="compositionally biased region" description="Low complexity" evidence="4">
    <location>
        <begin position="351"/>
        <end position="371"/>
    </location>
</feature>
<dbReference type="AlphaFoldDB" id="A0A316YGB5"/>
<feature type="region of interest" description="Disordered" evidence="4">
    <location>
        <begin position="507"/>
        <end position="693"/>
    </location>
</feature>
<reference evidence="5" key="1">
    <citation type="journal article" date="2018" name="Mol. Biol. Evol.">
        <title>Broad Genomic Sampling Reveals a Smut Pathogenic Ancestry of the Fungal Clade Ustilaginomycotina.</title>
        <authorList>
            <person name="Kijpornyongpan T."/>
            <person name="Mondo S.J."/>
            <person name="Barry K."/>
            <person name="Sandor L."/>
            <person name="Lee J."/>
            <person name="Lipzen A."/>
            <person name="Pangilinan J."/>
            <person name="LaButti K."/>
            <person name="Hainaut M."/>
            <person name="Henrissat B."/>
            <person name="Grigoriev I.V."/>
            <person name="Spatafora J.W."/>
            <person name="Aime M.C."/>
        </authorList>
    </citation>
    <scope>NUCLEOTIDE SEQUENCE [LARGE SCALE GENOMIC DNA]</scope>
    <source>
        <strain evidence="5">MCA 4198</strain>
    </source>
</reference>
<feature type="compositionally biased region" description="Basic and acidic residues" evidence="4">
    <location>
        <begin position="507"/>
        <end position="521"/>
    </location>
</feature>
<evidence type="ECO:0000256" key="2">
    <source>
        <dbReference type="ARBA" id="ARBA00023054"/>
    </source>
</evidence>
<feature type="coiled-coil region" evidence="3">
    <location>
        <begin position="94"/>
        <end position="167"/>
    </location>
</feature>
<accession>A0A316YGB5</accession>
<feature type="region of interest" description="Disordered" evidence="4">
    <location>
        <begin position="1"/>
        <end position="22"/>
    </location>
</feature>
<feature type="compositionally biased region" description="Low complexity" evidence="4">
    <location>
        <begin position="667"/>
        <end position="677"/>
    </location>
</feature>
<gene>
    <name evidence="5" type="ORF">FA10DRAFT_268652</name>
</gene>
<evidence type="ECO:0000256" key="1">
    <source>
        <dbReference type="ARBA" id="ARBA00009291"/>
    </source>
</evidence>
<evidence type="ECO:0000256" key="4">
    <source>
        <dbReference type="SAM" id="MobiDB-lite"/>
    </source>
</evidence>
<dbReference type="Proteomes" id="UP000245768">
    <property type="component" value="Unassembled WGS sequence"/>
</dbReference>
<comment type="similarity">
    <text evidence="1">Belongs to the ADIP family.</text>
</comment>
<keyword evidence="6" id="KW-1185">Reference proteome</keyword>
<feature type="compositionally biased region" description="Low complexity" evidence="4">
    <location>
        <begin position="9"/>
        <end position="20"/>
    </location>
</feature>
<feature type="compositionally biased region" description="Low complexity" evidence="4">
    <location>
        <begin position="557"/>
        <end position="571"/>
    </location>
</feature>
<dbReference type="InParanoid" id="A0A316YGB5"/>
<feature type="compositionally biased region" description="Low complexity" evidence="4">
    <location>
        <begin position="333"/>
        <end position="345"/>
    </location>
</feature>
<evidence type="ECO:0000313" key="5">
    <source>
        <dbReference type="EMBL" id="PWN88457.1"/>
    </source>
</evidence>
<feature type="coiled-coil region" evidence="3">
    <location>
        <begin position="393"/>
        <end position="490"/>
    </location>
</feature>
<dbReference type="EMBL" id="KZ819638">
    <property type="protein sequence ID" value="PWN88457.1"/>
    <property type="molecule type" value="Genomic_DNA"/>
</dbReference>
<feature type="compositionally biased region" description="Acidic residues" evidence="4">
    <location>
        <begin position="546"/>
        <end position="555"/>
    </location>
</feature>
<dbReference type="GeneID" id="37044331"/>